<proteinExistence type="inferred from homology"/>
<name>A0A927CZS2_9BACI</name>
<evidence type="ECO:0000256" key="1">
    <source>
        <dbReference type="HAMAP-Rule" id="MF_01526"/>
    </source>
</evidence>
<comment type="similarity">
    <text evidence="1">Belongs to the UPF0342 family.</text>
</comment>
<dbReference type="HAMAP" id="MF_01526">
    <property type="entry name" value="UPF0342"/>
    <property type="match status" value="1"/>
</dbReference>
<dbReference type="SUPFAM" id="SSF158622">
    <property type="entry name" value="YheA/YmcA-like"/>
    <property type="match status" value="1"/>
</dbReference>
<dbReference type="AlphaFoldDB" id="A0A927CZS2"/>
<gene>
    <name evidence="2" type="ORF">IEO70_16900</name>
</gene>
<organism evidence="2 3">
    <name type="scientific">Peribacillus faecalis</name>
    <dbReference type="NCBI Taxonomy" id="2772559"/>
    <lineage>
        <taxon>Bacteria</taxon>
        <taxon>Bacillati</taxon>
        <taxon>Bacillota</taxon>
        <taxon>Bacilli</taxon>
        <taxon>Bacillales</taxon>
        <taxon>Bacillaceae</taxon>
        <taxon>Peribacillus</taxon>
    </lineage>
</organism>
<dbReference type="RefSeq" id="WP_190999558.1">
    <property type="nucleotide sequence ID" value="NZ_JACXSI010000053.1"/>
</dbReference>
<dbReference type="EMBL" id="JACXSI010000053">
    <property type="protein sequence ID" value="MBD3110021.1"/>
    <property type="molecule type" value="Genomic_DNA"/>
</dbReference>
<accession>A0A927CZS2</accession>
<sequence>MTANLYDFAYELEKGIRVSDEYVELKQLIEAVNQDDIARKMFDHFRELQLKLQQKQMMGHEITQEEIEHAQKQLQLVQQHPTISKLMEAEQRLSMMFGDLNKIIMKPLEELYGSLKA</sequence>
<comment type="caution">
    <text evidence="2">The sequence shown here is derived from an EMBL/GenBank/DDBJ whole genome shotgun (WGS) entry which is preliminary data.</text>
</comment>
<keyword evidence="3" id="KW-1185">Reference proteome</keyword>
<protein>
    <recommendedName>
        <fullName evidence="1">UPF0342 protein IEO70_16900</fullName>
    </recommendedName>
</protein>
<dbReference type="Proteomes" id="UP000602076">
    <property type="component" value="Unassembled WGS sequence"/>
</dbReference>
<dbReference type="InterPro" id="IPR010368">
    <property type="entry name" value="Com_YlbF"/>
</dbReference>
<evidence type="ECO:0000313" key="3">
    <source>
        <dbReference type="Proteomes" id="UP000602076"/>
    </source>
</evidence>
<dbReference type="Pfam" id="PF06133">
    <property type="entry name" value="Com_YlbF"/>
    <property type="match status" value="1"/>
</dbReference>
<reference evidence="2" key="1">
    <citation type="submission" date="2020-09" db="EMBL/GenBank/DDBJ databases">
        <title>Bacillus faecalis sp. nov., a moderately halophilic bacterium isolated from cow faeces.</title>
        <authorList>
            <person name="Jiang L."/>
            <person name="Lee J."/>
        </authorList>
    </citation>
    <scope>NUCLEOTIDE SEQUENCE</scope>
    <source>
        <strain evidence="2">AGMB 02131</strain>
    </source>
</reference>
<dbReference type="InterPro" id="IPR023378">
    <property type="entry name" value="YheA/YmcA-like_dom_sf"/>
</dbReference>
<dbReference type="Gene3D" id="1.20.1500.10">
    <property type="entry name" value="YheA/YmcA-like"/>
    <property type="match status" value="1"/>
</dbReference>
<evidence type="ECO:0000313" key="2">
    <source>
        <dbReference type="EMBL" id="MBD3110021.1"/>
    </source>
</evidence>